<keyword evidence="4" id="KW-0378">Hydrolase</keyword>
<evidence type="ECO:0000256" key="3">
    <source>
        <dbReference type="ARBA" id="ARBA00022722"/>
    </source>
</evidence>
<evidence type="ECO:0000256" key="1">
    <source>
        <dbReference type="ARBA" id="ARBA00022679"/>
    </source>
</evidence>
<dbReference type="InterPro" id="IPR021109">
    <property type="entry name" value="Peptidase_aspartic_dom_sf"/>
</dbReference>
<dbReference type="Gene3D" id="2.40.70.10">
    <property type="entry name" value="Acid Proteases"/>
    <property type="match status" value="1"/>
</dbReference>
<proteinExistence type="predicted"/>
<dbReference type="CDD" id="cd00303">
    <property type="entry name" value="retropepsin_like"/>
    <property type="match status" value="1"/>
</dbReference>
<sequence>MPRPKLDFPQFDGSQSKIWQTKCETYFEVCGISPNLWVRMATMHFVGNAAYWAQSAEHRLRRTNWDQLCKWVCDRFGRDQHQQLIFQLFHLRRLGTVAEYVEQFEALMEQLLSYSEAVDPMYFVTRFIDGLRDDIRHVVLVHRPRNLDTTISLAGLQEKANDGGHRRTPFKSDVAATTKFSPKTPSALPLPLPPGTVKSGIEAGAADRRGTDATRASDVPEKLEALRAYCRARGLCYKCREKWSHEHRCVATVQLHILEELLELLQISEEYDVDTNNVELRALRCDDLMVVSQHAVRGAQTSRTVCIVGEIQHHQVLMLIDSRSSHSFIADRMVSKLTGVSQLVSPVKVKVADGGLVPIDRQFAQCAWRVRGVSFLSDFKVFPLGYYDVILGMDWLEVHSPMQMNWGLKTMKFEYEDKEVFIQGLSGVYCSFISGNFSIISIASNLSLWREVNELCAAVDIVTEEEVPNCIVQVLHQFSTVFGIPTELPPHRAWDHHIPLLPGSRPVNILPYHHSPAQKDEIEHQVADMLKAGIIRHSSSPFSSSVLLVPKKDKSWRFCVDFRHLNAMTVENKFPLPIIDEFLDELAHAAWFTQLDFCSGFHQIRMASGEEFKTAFQTHSGHYEFCVMPFGLSGAPPTFQGAMNQMLAPMLRKYVLVFMDDILIYSLTLEDHVQHLAQVLSVLKAHQFQVKRSKCSFAQRRLAYLGHVISEHGVATDPEKVSAVRDWPSPTNAKELRSFLGLAGYYRKFVRHFGIISSPLTELLKKNTLFIWTSEKGEFISGIEGCSHTGTCPLSS</sequence>
<organism evidence="6">
    <name type="scientific">Arundo donax</name>
    <name type="common">Giant reed</name>
    <name type="synonym">Donax arundinaceus</name>
    <dbReference type="NCBI Taxonomy" id="35708"/>
    <lineage>
        <taxon>Eukaryota</taxon>
        <taxon>Viridiplantae</taxon>
        <taxon>Streptophyta</taxon>
        <taxon>Embryophyta</taxon>
        <taxon>Tracheophyta</taxon>
        <taxon>Spermatophyta</taxon>
        <taxon>Magnoliopsida</taxon>
        <taxon>Liliopsida</taxon>
        <taxon>Poales</taxon>
        <taxon>Poaceae</taxon>
        <taxon>PACMAD clade</taxon>
        <taxon>Arundinoideae</taxon>
        <taxon>Arundineae</taxon>
        <taxon>Arundo</taxon>
    </lineage>
</organism>
<keyword evidence="2" id="KW-0548">Nucleotidyltransferase</keyword>
<dbReference type="EMBL" id="GBRH01176136">
    <property type="protein sequence ID" value="JAE21760.1"/>
    <property type="molecule type" value="Transcribed_RNA"/>
</dbReference>
<dbReference type="InterPro" id="IPR005162">
    <property type="entry name" value="Retrotrans_gag_dom"/>
</dbReference>
<evidence type="ECO:0000259" key="5">
    <source>
        <dbReference type="PROSITE" id="PS50878"/>
    </source>
</evidence>
<dbReference type="AlphaFoldDB" id="A0A0A9G9I5"/>
<dbReference type="GO" id="GO:0004519">
    <property type="term" value="F:endonuclease activity"/>
    <property type="evidence" value="ECO:0007669"/>
    <property type="project" value="UniProtKB-KW"/>
</dbReference>
<dbReference type="Pfam" id="PF00078">
    <property type="entry name" value="RVT_1"/>
    <property type="match status" value="1"/>
</dbReference>
<dbReference type="InterPro" id="IPR000477">
    <property type="entry name" value="RT_dom"/>
</dbReference>
<evidence type="ECO:0000256" key="4">
    <source>
        <dbReference type="ARBA" id="ARBA00022759"/>
    </source>
</evidence>
<dbReference type="Pfam" id="PF08284">
    <property type="entry name" value="RVP_2"/>
    <property type="match status" value="1"/>
</dbReference>
<dbReference type="FunFam" id="3.30.70.270:FF:000020">
    <property type="entry name" value="Transposon Tf2-6 polyprotein-like Protein"/>
    <property type="match status" value="1"/>
</dbReference>
<reference evidence="6" key="2">
    <citation type="journal article" date="2015" name="Data Brief">
        <title>Shoot transcriptome of the giant reed, Arundo donax.</title>
        <authorList>
            <person name="Barrero R.A."/>
            <person name="Guerrero F.D."/>
            <person name="Moolhuijzen P."/>
            <person name="Goolsby J.A."/>
            <person name="Tidwell J."/>
            <person name="Bellgard S.E."/>
            <person name="Bellgard M.I."/>
        </authorList>
    </citation>
    <scope>NUCLEOTIDE SEQUENCE</scope>
    <source>
        <tissue evidence="6">Shoot tissue taken approximately 20 cm above the soil surface</tissue>
    </source>
</reference>
<reference evidence="6" key="1">
    <citation type="submission" date="2014-09" db="EMBL/GenBank/DDBJ databases">
        <authorList>
            <person name="Magalhaes I.L.F."/>
            <person name="Oliveira U."/>
            <person name="Santos F.R."/>
            <person name="Vidigal T.H.D.A."/>
            <person name="Brescovit A.D."/>
            <person name="Santos A.J."/>
        </authorList>
    </citation>
    <scope>NUCLEOTIDE SEQUENCE</scope>
    <source>
        <tissue evidence="6">Shoot tissue taken approximately 20 cm above the soil surface</tissue>
    </source>
</reference>
<dbReference type="InterPro" id="IPR050951">
    <property type="entry name" value="Retrovirus_Pol_polyprotein"/>
</dbReference>
<keyword evidence="3" id="KW-0540">Nuclease</keyword>
<dbReference type="GO" id="GO:0016779">
    <property type="term" value="F:nucleotidyltransferase activity"/>
    <property type="evidence" value="ECO:0007669"/>
    <property type="project" value="UniProtKB-KW"/>
</dbReference>
<dbReference type="PANTHER" id="PTHR37984:SF5">
    <property type="entry name" value="PROTEIN NYNRIN-LIKE"/>
    <property type="match status" value="1"/>
</dbReference>
<dbReference type="Gene3D" id="3.30.70.270">
    <property type="match status" value="2"/>
</dbReference>
<keyword evidence="4" id="KW-0255">Endonuclease</keyword>
<dbReference type="Gene3D" id="3.10.10.10">
    <property type="entry name" value="HIV Type 1 Reverse Transcriptase, subunit A, domain 1"/>
    <property type="match status" value="1"/>
</dbReference>
<feature type="domain" description="Reverse transcriptase" evidence="5">
    <location>
        <begin position="530"/>
        <end position="709"/>
    </location>
</feature>
<evidence type="ECO:0000256" key="2">
    <source>
        <dbReference type="ARBA" id="ARBA00022695"/>
    </source>
</evidence>
<dbReference type="SUPFAM" id="SSF56672">
    <property type="entry name" value="DNA/RNA polymerases"/>
    <property type="match status" value="1"/>
</dbReference>
<evidence type="ECO:0000313" key="6">
    <source>
        <dbReference type="EMBL" id="JAE21760.1"/>
    </source>
</evidence>
<dbReference type="PROSITE" id="PS50878">
    <property type="entry name" value="RT_POL"/>
    <property type="match status" value="1"/>
</dbReference>
<dbReference type="SUPFAM" id="SSF50630">
    <property type="entry name" value="Acid proteases"/>
    <property type="match status" value="1"/>
</dbReference>
<dbReference type="CDD" id="cd01647">
    <property type="entry name" value="RT_LTR"/>
    <property type="match status" value="1"/>
</dbReference>
<dbReference type="InterPro" id="IPR043502">
    <property type="entry name" value="DNA/RNA_pol_sf"/>
</dbReference>
<dbReference type="Pfam" id="PF03732">
    <property type="entry name" value="Retrotrans_gag"/>
    <property type="match status" value="1"/>
</dbReference>
<name>A0A0A9G9I5_ARUDO</name>
<dbReference type="PANTHER" id="PTHR37984">
    <property type="entry name" value="PROTEIN CBG26694"/>
    <property type="match status" value="1"/>
</dbReference>
<keyword evidence="1" id="KW-0808">Transferase</keyword>
<accession>A0A0A9G9I5</accession>
<dbReference type="InterPro" id="IPR043128">
    <property type="entry name" value="Rev_trsase/Diguanyl_cyclase"/>
</dbReference>
<protein>
    <recommendedName>
        <fullName evidence="5">Reverse transcriptase domain-containing protein</fullName>
    </recommendedName>
</protein>